<dbReference type="PROSITE" id="PS50109">
    <property type="entry name" value="HIS_KIN"/>
    <property type="match status" value="1"/>
</dbReference>
<dbReference type="CDD" id="cd00082">
    <property type="entry name" value="HisKA"/>
    <property type="match status" value="1"/>
</dbReference>
<dbReference type="Pfam" id="PF00512">
    <property type="entry name" value="HisKA"/>
    <property type="match status" value="1"/>
</dbReference>
<feature type="compositionally biased region" description="Basic and acidic residues" evidence="6">
    <location>
        <begin position="500"/>
        <end position="516"/>
    </location>
</feature>
<dbReference type="PANTHER" id="PTHR43047:SF63">
    <property type="entry name" value="HISTIDINE KINASE"/>
    <property type="match status" value="1"/>
</dbReference>
<evidence type="ECO:0000256" key="6">
    <source>
        <dbReference type="SAM" id="MobiDB-lite"/>
    </source>
</evidence>
<evidence type="ECO:0000256" key="7">
    <source>
        <dbReference type="SAM" id="Phobius"/>
    </source>
</evidence>
<dbReference type="InterPro" id="IPR036890">
    <property type="entry name" value="HATPase_C_sf"/>
</dbReference>
<keyword evidence="3" id="KW-0597">Phosphoprotein</keyword>
<dbReference type="Gene3D" id="1.10.287.130">
    <property type="match status" value="1"/>
</dbReference>
<evidence type="ECO:0000313" key="9">
    <source>
        <dbReference type="EMBL" id="MET3613300.1"/>
    </source>
</evidence>
<comment type="caution">
    <text evidence="9">The sequence shown here is derived from an EMBL/GenBank/DDBJ whole genome shotgun (WGS) entry which is preliminary data.</text>
</comment>
<evidence type="ECO:0000256" key="4">
    <source>
        <dbReference type="ARBA" id="ARBA00022679"/>
    </source>
</evidence>
<evidence type="ECO:0000256" key="5">
    <source>
        <dbReference type="ARBA" id="ARBA00022777"/>
    </source>
</evidence>
<evidence type="ECO:0000256" key="3">
    <source>
        <dbReference type="ARBA" id="ARBA00022553"/>
    </source>
</evidence>
<dbReference type="EMBL" id="JBEPMB010000001">
    <property type="protein sequence ID" value="MET3613300.1"/>
    <property type="molecule type" value="Genomic_DNA"/>
</dbReference>
<evidence type="ECO:0000256" key="1">
    <source>
        <dbReference type="ARBA" id="ARBA00000085"/>
    </source>
</evidence>
<keyword evidence="10" id="KW-1185">Reference proteome</keyword>
<dbReference type="Pfam" id="PF02518">
    <property type="entry name" value="HATPase_c"/>
    <property type="match status" value="1"/>
</dbReference>
<evidence type="ECO:0000313" key="10">
    <source>
        <dbReference type="Proteomes" id="UP001549047"/>
    </source>
</evidence>
<protein>
    <recommendedName>
        <fullName evidence="2">histidine kinase</fullName>
        <ecNumber evidence="2">2.7.13.3</ecNumber>
    </recommendedName>
</protein>
<proteinExistence type="predicted"/>
<dbReference type="InterPro" id="IPR005467">
    <property type="entry name" value="His_kinase_dom"/>
</dbReference>
<dbReference type="InterPro" id="IPR004358">
    <property type="entry name" value="Sig_transdc_His_kin-like_C"/>
</dbReference>
<dbReference type="InterPro" id="IPR003594">
    <property type="entry name" value="HATPase_dom"/>
</dbReference>
<dbReference type="InterPro" id="IPR036097">
    <property type="entry name" value="HisK_dim/P_sf"/>
</dbReference>
<dbReference type="CDD" id="cd16922">
    <property type="entry name" value="HATPase_EvgS-ArcB-TorS-like"/>
    <property type="match status" value="1"/>
</dbReference>
<dbReference type="GO" id="GO:0004673">
    <property type="term" value="F:protein histidine kinase activity"/>
    <property type="evidence" value="ECO:0007669"/>
    <property type="project" value="UniProtKB-EC"/>
</dbReference>
<organism evidence="9 10">
    <name type="scientific">Rhizobium aquaticum</name>
    <dbReference type="NCBI Taxonomy" id="1549636"/>
    <lineage>
        <taxon>Bacteria</taxon>
        <taxon>Pseudomonadati</taxon>
        <taxon>Pseudomonadota</taxon>
        <taxon>Alphaproteobacteria</taxon>
        <taxon>Hyphomicrobiales</taxon>
        <taxon>Rhizobiaceae</taxon>
        <taxon>Rhizobium/Agrobacterium group</taxon>
        <taxon>Rhizobium</taxon>
    </lineage>
</organism>
<evidence type="ECO:0000256" key="2">
    <source>
        <dbReference type="ARBA" id="ARBA00012438"/>
    </source>
</evidence>
<dbReference type="InterPro" id="IPR003661">
    <property type="entry name" value="HisK_dim/P_dom"/>
</dbReference>
<sequence>MAGKMSSLPPRLANAWAPGLALENPAAARRVERIAAFGLYGMMVAPAALCLVASPAVALPAGVGGVAALALAAAAWLSNKTQQSAAPEEIVADDAMARTTDDPLLDLLPGLVTVHDERGLVIRVRGRDRALMMRDLRALDAKGFLDQIHVSDRILFLQAVDAMRQGGRGSTIDLRFETRGTDEDARSQFVHRRLMLSAIQSRGGDFAGFLSQMHDTAADEAVTRALSAKAEEANSANEAKTRFLAAVSHELRTPLNAILGFSDILAGEYFGKLENDRQREYVALINQSGNHLLAVVNTMLDMSKIEAGRYELVCEDFAAADAVTACESMLSLQAKNKGVTLTSRVARDAGELVADRRAVQQVLINLVGNALKFTDAGGVVSLDCERKGADIVYTVSDTGIGIPEDKIALLGRPFMQVQNDYARRYEGTGLGLSLVKGLVELHGGRVSIASRLGEGTVVSVSFPEAGPETSNETTPAVVEIVPLDARAEFPPRLPVAAKSMNDKKENAHDHAKAQTA</sequence>
<feature type="domain" description="Histidine kinase" evidence="8">
    <location>
        <begin position="246"/>
        <end position="466"/>
    </location>
</feature>
<feature type="transmembrane region" description="Helical" evidence="7">
    <location>
        <begin position="34"/>
        <end position="54"/>
    </location>
</feature>
<dbReference type="PRINTS" id="PR00344">
    <property type="entry name" value="BCTRLSENSOR"/>
</dbReference>
<comment type="catalytic activity">
    <reaction evidence="1">
        <text>ATP + protein L-histidine = ADP + protein N-phospho-L-histidine.</text>
        <dbReference type="EC" id="2.7.13.3"/>
    </reaction>
</comment>
<keyword evidence="7" id="KW-1133">Transmembrane helix</keyword>
<evidence type="ECO:0000259" key="8">
    <source>
        <dbReference type="PROSITE" id="PS50109"/>
    </source>
</evidence>
<accession>A0ABV2IXU0</accession>
<gene>
    <name evidence="9" type="ORF">ABID16_001605</name>
</gene>
<dbReference type="SUPFAM" id="SSF55874">
    <property type="entry name" value="ATPase domain of HSP90 chaperone/DNA topoisomerase II/histidine kinase"/>
    <property type="match status" value="1"/>
</dbReference>
<dbReference type="SMART" id="SM00387">
    <property type="entry name" value="HATPase_c"/>
    <property type="match status" value="1"/>
</dbReference>
<keyword evidence="7" id="KW-0812">Transmembrane</keyword>
<keyword evidence="5 9" id="KW-0418">Kinase</keyword>
<dbReference type="PANTHER" id="PTHR43047">
    <property type="entry name" value="TWO-COMPONENT HISTIDINE PROTEIN KINASE"/>
    <property type="match status" value="1"/>
</dbReference>
<dbReference type="SUPFAM" id="SSF47384">
    <property type="entry name" value="Homodimeric domain of signal transducing histidine kinase"/>
    <property type="match status" value="1"/>
</dbReference>
<dbReference type="RefSeq" id="WP_354555779.1">
    <property type="nucleotide sequence ID" value="NZ_JBEPMB010000001.1"/>
</dbReference>
<dbReference type="SMART" id="SM00388">
    <property type="entry name" value="HisKA"/>
    <property type="match status" value="1"/>
</dbReference>
<reference evidence="9 10" key="1">
    <citation type="submission" date="2024-06" db="EMBL/GenBank/DDBJ databases">
        <title>Genomic Encyclopedia of Type Strains, Phase IV (KMG-IV): sequencing the most valuable type-strain genomes for metagenomic binning, comparative biology and taxonomic classification.</title>
        <authorList>
            <person name="Goeker M."/>
        </authorList>
    </citation>
    <scope>NUCLEOTIDE SEQUENCE [LARGE SCALE GENOMIC DNA]</scope>
    <source>
        <strain evidence="9 10">DSM 29780</strain>
    </source>
</reference>
<feature type="region of interest" description="Disordered" evidence="6">
    <location>
        <begin position="495"/>
        <end position="516"/>
    </location>
</feature>
<keyword evidence="7" id="KW-0472">Membrane</keyword>
<dbReference type="EC" id="2.7.13.3" evidence="2"/>
<dbReference type="Proteomes" id="UP001549047">
    <property type="component" value="Unassembled WGS sequence"/>
</dbReference>
<keyword evidence="4 9" id="KW-0808">Transferase</keyword>
<dbReference type="Gene3D" id="3.30.565.10">
    <property type="entry name" value="Histidine kinase-like ATPase, C-terminal domain"/>
    <property type="match status" value="1"/>
</dbReference>
<name>A0ABV2IXU0_9HYPH</name>